<dbReference type="Pfam" id="PF00565">
    <property type="entry name" value="SNase"/>
    <property type="match status" value="1"/>
</dbReference>
<dbReference type="SMART" id="SM00318">
    <property type="entry name" value="SNc"/>
    <property type="match status" value="1"/>
</dbReference>
<name>A0A6C0AU51_9ZZZZ</name>
<protein>
    <recommendedName>
        <fullName evidence="1">TNase-like domain-containing protein</fullName>
    </recommendedName>
</protein>
<proteinExistence type="predicted"/>
<dbReference type="EMBL" id="MN738752">
    <property type="protein sequence ID" value="QHS83344.1"/>
    <property type="molecule type" value="Genomic_DNA"/>
</dbReference>
<sequence length="165" mass="18862">MLCCWKNSRKAQYEVARSVSMLALSDYLVGDISYNNTVPFVPNIKYGKVIKVYDGDTITIAARYPNTDNTMYRFSVRLNGIDSPEIKGKTNAEKELARKSRDMLHEMIYNKVVSLEDVKTEKYGRLLANVYFNGTCVNTWMLDNGLAVPYDGGTKHRPDDWNDKN</sequence>
<evidence type="ECO:0000313" key="2">
    <source>
        <dbReference type="EMBL" id="QHS83344.1"/>
    </source>
</evidence>
<dbReference type="AlphaFoldDB" id="A0A6C0AU51"/>
<dbReference type="PROSITE" id="PS50830">
    <property type="entry name" value="TNASE_3"/>
    <property type="match status" value="1"/>
</dbReference>
<dbReference type="SUPFAM" id="SSF50199">
    <property type="entry name" value="Staphylococcal nuclease"/>
    <property type="match status" value="1"/>
</dbReference>
<evidence type="ECO:0000259" key="1">
    <source>
        <dbReference type="PROSITE" id="PS50830"/>
    </source>
</evidence>
<organism evidence="2">
    <name type="scientific">viral metagenome</name>
    <dbReference type="NCBI Taxonomy" id="1070528"/>
    <lineage>
        <taxon>unclassified sequences</taxon>
        <taxon>metagenomes</taxon>
        <taxon>organismal metagenomes</taxon>
    </lineage>
</organism>
<reference evidence="2" key="1">
    <citation type="journal article" date="2020" name="Nature">
        <title>Giant virus diversity and host interactions through global metagenomics.</title>
        <authorList>
            <person name="Schulz F."/>
            <person name="Roux S."/>
            <person name="Paez-Espino D."/>
            <person name="Jungbluth S."/>
            <person name="Walsh D.A."/>
            <person name="Denef V.J."/>
            <person name="McMahon K.D."/>
            <person name="Konstantinidis K.T."/>
            <person name="Eloe-Fadrosh E.A."/>
            <person name="Kyrpides N.C."/>
            <person name="Woyke T."/>
        </authorList>
    </citation>
    <scope>NUCLEOTIDE SEQUENCE</scope>
    <source>
        <strain evidence="2">GVMAG-S-ERX555943-30</strain>
    </source>
</reference>
<accession>A0A6C0AU51</accession>
<dbReference type="InterPro" id="IPR035437">
    <property type="entry name" value="SNase_OB-fold_sf"/>
</dbReference>
<feature type="domain" description="TNase-like" evidence="1">
    <location>
        <begin position="43"/>
        <end position="165"/>
    </location>
</feature>
<dbReference type="Gene3D" id="2.40.50.90">
    <property type="match status" value="1"/>
</dbReference>
<dbReference type="InterPro" id="IPR016071">
    <property type="entry name" value="Staphylococal_nuclease_OB-fold"/>
</dbReference>